<protein>
    <submittedName>
        <fullName evidence="2">Uncharacterized protein</fullName>
    </submittedName>
</protein>
<gene>
    <name evidence="2" type="ORF">PBIL07802_LOCUS12867</name>
</gene>
<dbReference type="EMBL" id="HBIB01019910">
    <property type="protein sequence ID" value="CAE0250662.1"/>
    <property type="molecule type" value="Transcribed_RNA"/>
</dbReference>
<dbReference type="InterPro" id="IPR019734">
    <property type="entry name" value="TPR_rpt"/>
</dbReference>
<name>A0A7S3D9H9_9EUKA</name>
<reference evidence="2" key="1">
    <citation type="submission" date="2021-01" db="EMBL/GenBank/DDBJ databases">
        <authorList>
            <person name="Corre E."/>
            <person name="Pelletier E."/>
            <person name="Niang G."/>
            <person name="Scheremetjew M."/>
            <person name="Finn R."/>
            <person name="Kale V."/>
            <person name="Holt S."/>
            <person name="Cochrane G."/>
            <person name="Meng A."/>
            <person name="Brown T."/>
            <person name="Cohen L."/>
        </authorList>
    </citation>
    <scope>NUCLEOTIDE SEQUENCE</scope>
    <source>
        <strain evidence="2">NIES-2562</strain>
    </source>
</reference>
<dbReference type="InterPro" id="IPR011990">
    <property type="entry name" value="TPR-like_helical_dom_sf"/>
</dbReference>
<accession>A0A7S3D9H9</accession>
<feature type="region of interest" description="Disordered" evidence="1">
    <location>
        <begin position="168"/>
        <end position="209"/>
    </location>
</feature>
<dbReference type="AlphaFoldDB" id="A0A7S3D9H9"/>
<feature type="compositionally biased region" description="Polar residues" evidence="1">
    <location>
        <begin position="173"/>
        <end position="191"/>
    </location>
</feature>
<dbReference type="SUPFAM" id="SSF48452">
    <property type="entry name" value="TPR-like"/>
    <property type="match status" value="1"/>
</dbReference>
<evidence type="ECO:0000313" key="2">
    <source>
        <dbReference type="EMBL" id="CAE0250662.1"/>
    </source>
</evidence>
<dbReference type="Gene3D" id="1.25.40.10">
    <property type="entry name" value="Tetratricopeptide repeat domain"/>
    <property type="match status" value="1"/>
</dbReference>
<evidence type="ECO:0000256" key="1">
    <source>
        <dbReference type="SAM" id="MobiDB-lite"/>
    </source>
</evidence>
<sequence>MDEDEVSILDVEAAFAAALASKSDDRAHARSDAALALVRAYNRAGTTALSKKAFGACETALKKADVILRRQSLFESQEEVMKLKSITFNNLACYFKERRLYKTALRWLRKAADEEMQLTSSDSNPAGTYINMCVVHSLMGQHKEALKDAQTALDMIVTIIEGKKKSKALKRQQAASDRTASPLSVTVTDEPSGTEKMEVVVESEPASDDEIEVVEEGSLSHEASTSNVEEEVGIESAVLPVAHHNIAIQLECLGRQKQAVRAYRKAYDSAVEIWGEECKEAQLFRQRMESAEADFMADRKPTQMLAQRQAYIATPRQSTKRPYTAEEDESGSGITLPDLTNLLFPQPPTKLQLTPAAKRHMLLNDIETSGRLRVGPKAAAHLSAYSINQVTDATMAYERLKTRTYTPRAEAARSAIKIVAVDGDVDTMHEYMRGTYGGFFSTMKPGEALQKEARPNTARLPSIGPYREEVRPGFQPVSLTRTKARMRRQFW</sequence>
<organism evidence="2">
    <name type="scientific">Palpitomonas bilix</name>
    <dbReference type="NCBI Taxonomy" id="652834"/>
    <lineage>
        <taxon>Eukaryota</taxon>
        <taxon>Eukaryota incertae sedis</taxon>
    </lineage>
</organism>
<proteinExistence type="predicted"/>
<dbReference type="SMART" id="SM00028">
    <property type="entry name" value="TPR"/>
    <property type="match status" value="3"/>
</dbReference>